<accession>A0A843TFL9</accession>
<keyword evidence="2" id="KW-1185">Reference proteome</keyword>
<reference evidence="1" key="1">
    <citation type="submission" date="2017-07" db="EMBL/GenBank/DDBJ databases">
        <title>Taro Niue Genome Assembly and Annotation.</title>
        <authorList>
            <person name="Atibalentja N."/>
            <person name="Keating K."/>
            <person name="Fields C.J."/>
        </authorList>
    </citation>
    <scope>NUCLEOTIDE SEQUENCE</scope>
    <source>
        <strain evidence="1">Niue_2</strain>
        <tissue evidence="1">Leaf</tissue>
    </source>
</reference>
<proteinExistence type="predicted"/>
<organism evidence="1 2">
    <name type="scientific">Colocasia esculenta</name>
    <name type="common">Wild taro</name>
    <name type="synonym">Arum esculentum</name>
    <dbReference type="NCBI Taxonomy" id="4460"/>
    <lineage>
        <taxon>Eukaryota</taxon>
        <taxon>Viridiplantae</taxon>
        <taxon>Streptophyta</taxon>
        <taxon>Embryophyta</taxon>
        <taxon>Tracheophyta</taxon>
        <taxon>Spermatophyta</taxon>
        <taxon>Magnoliopsida</taxon>
        <taxon>Liliopsida</taxon>
        <taxon>Araceae</taxon>
        <taxon>Aroideae</taxon>
        <taxon>Colocasieae</taxon>
        <taxon>Colocasia</taxon>
    </lineage>
</organism>
<evidence type="ECO:0000313" key="2">
    <source>
        <dbReference type="Proteomes" id="UP000652761"/>
    </source>
</evidence>
<name>A0A843TFL9_COLES</name>
<comment type="caution">
    <text evidence="1">The sequence shown here is derived from an EMBL/GenBank/DDBJ whole genome shotgun (WGS) entry which is preliminary data.</text>
</comment>
<dbReference type="EMBL" id="NMUH01000026">
    <property type="protein sequence ID" value="MQL68957.1"/>
    <property type="molecule type" value="Genomic_DNA"/>
</dbReference>
<dbReference type="AlphaFoldDB" id="A0A843TFL9"/>
<dbReference type="Proteomes" id="UP000652761">
    <property type="component" value="Unassembled WGS sequence"/>
</dbReference>
<feature type="non-terminal residue" evidence="1">
    <location>
        <position position="1"/>
    </location>
</feature>
<gene>
    <name evidence="1" type="ORF">Taro_001248</name>
</gene>
<sequence length="74" mass="8180">SRSVKQPEIKQALKGVKATANTANGAIKGYFFNSRIQYKDNVHNDGNVMRGTINVITRLARTMNERLDAMAEVG</sequence>
<evidence type="ECO:0000313" key="1">
    <source>
        <dbReference type="EMBL" id="MQL68957.1"/>
    </source>
</evidence>
<protein>
    <submittedName>
        <fullName evidence="1">Uncharacterized protein</fullName>
    </submittedName>
</protein>